<dbReference type="Gene3D" id="1.10.530.10">
    <property type="match status" value="1"/>
</dbReference>
<keyword evidence="3" id="KW-0732">Signal</keyword>
<evidence type="ECO:0000259" key="4">
    <source>
        <dbReference type="Pfam" id="PF01464"/>
    </source>
</evidence>
<dbReference type="Proteomes" id="UP000320582">
    <property type="component" value="Unassembled WGS sequence"/>
</dbReference>
<comment type="similarity">
    <text evidence="1">Belongs to the transglycosylase Slt family.</text>
</comment>
<dbReference type="InterPro" id="IPR023346">
    <property type="entry name" value="Lysozyme-like_dom_sf"/>
</dbReference>
<sequence>MRCVLPQNLSALCGALLAASVLFAGTGGNVYAQGLSLSGSGGGNRLDTIRSAGRVIDGRMSEQYSASARLLPNAGAATPKAEAIPRYSGRYTGAYLEVARAAARKHNIPEDLFLRLVHQESRWNTAAISSKGAIGLAQLMPGTAQMLRVDPTDPQQNLDGGARYLRMMYDKFGDWKLALAAYNAGPGKVEQHGGIPPYAETQNYVRIILGAG</sequence>
<protein>
    <submittedName>
        <fullName evidence="5">Transglycosylase-like protein with SLT domain</fullName>
    </submittedName>
</protein>
<feature type="signal peptide" evidence="3">
    <location>
        <begin position="1"/>
        <end position="24"/>
    </location>
</feature>
<dbReference type="SUPFAM" id="SSF53955">
    <property type="entry name" value="Lysozyme-like"/>
    <property type="match status" value="1"/>
</dbReference>
<proteinExistence type="inferred from homology"/>
<dbReference type="OrthoDB" id="9815002at2"/>
<organism evidence="5 6">
    <name type="scientific">Roseinatronobacter monicus</name>
    <dbReference type="NCBI Taxonomy" id="393481"/>
    <lineage>
        <taxon>Bacteria</taxon>
        <taxon>Pseudomonadati</taxon>
        <taxon>Pseudomonadota</taxon>
        <taxon>Alphaproteobacteria</taxon>
        <taxon>Rhodobacterales</taxon>
        <taxon>Paracoccaceae</taxon>
        <taxon>Roseinatronobacter</taxon>
    </lineage>
</organism>
<evidence type="ECO:0000313" key="5">
    <source>
        <dbReference type="EMBL" id="TQM92902.1"/>
    </source>
</evidence>
<feature type="chain" id="PRO_5022067272" evidence="3">
    <location>
        <begin position="25"/>
        <end position="212"/>
    </location>
</feature>
<evidence type="ECO:0000256" key="3">
    <source>
        <dbReference type="SAM" id="SignalP"/>
    </source>
</evidence>
<accession>A0A543KCV7</accession>
<keyword evidence="6" id="KW-1185">Reference proteome</keyword>
<gene>
    <name evidence="5" type="ORF">BD293_1524</name>
</gene>
<dbReference type="PANTHER" id="PTHR37423">
    <property type="entry name" value="SOLUBLE LYTIC MUREIN TRANSGLYCOSYLASE-RELATED"/>
    <property type="match status" value="1"/>
</dbReference>
<evidence type="ECO:0000313" key="6">
    <source>
        <dbReference type="Proteomes" id="UP000320582"/>
    </source>
</evidence>
<reference evidence="5 6" key="1">
    <citation type="submission" date="2019-06" db="EMBL/GenBank/DDBJ databases">
        <title>Genomic Encyclopedia of Archaeal and Bacterial Type Strains, Phase II (KMG-II): from individual species to whole genera.</title>
        <authorList>
            <person name="Goeker M."/>
        </authorList>
    </citation>
    <scope>NUCLEOTIDE SEQUENCE [LARGE SCALE GENOMIC DNA]</scope>
    <source>
        <strain evidence="5 6">DSM 18423</strain>
    </source>
</reference>
<comment type="similarity">
    <text evidence="2">Belongs to the virb1 family.</text>
</comment>
<dbReference type="PANTHER" id="PTHR37423:SF2">
    <property type="entry name" value="MEMBRANE-BOUND LYTIC MUREIN TRANSGLYCOSYLASE C"/>
    <property type="match status" value="1"/>
</dbReference>
<name>A0A543KCV7_9RHOB</name>
<dbReference type="CDD" id="cd00254">
    <property type="entry name" value="LT-like"/>
    <property type="match status" value="1"/>
</dbReference>
<evidence type="ECO:0000256" key="1">
    <source>
        <dbReference type="ARBA" id="ARBA00007734"/>
    </source>
</evidence>
<dbReference type="EMBL" id="VFPT01000001">
    <property type="protein sequence ID" value="TQM92902.1"/>
    <property type="molecule type" value="Genomic_DNA"/>
</dbReference>
<comment type="caution">
    <text evidence="5">The sequence shown here is derived from an EMBL/GenBank/DDBJ whole genome shotgun (WGS) entry which is preliminary data.</text>
</comment>
<dbReference type="AlphaFoldDB" id="A0A543KCV7"/>
<feature type="domain" description="Transglycosylase SLT" evidence="4">
    <location>
        <begin position="98"/>
        <end position="198"/>
    </location>
</feature>
<dbReference type="Pfam" id="PF01464">
    <property type="entry name" value="SLT"/>
    <property type="match status" value="1"/>
</dbReference>
<dbReference type="InterPro" id="IPR008258">
    <property type="entry name" value="Transglycosylase_SLT_dom_1"/>
</dbReference>
<dbReference type="RefSeq" id="WP_142080546.1">
    <property type="nucleotide sequence ID" value="NZ_VFPT01000001.1"/>
</dbReference>
<evidence type="ECO:0000256" key="2">
    <source>
        <dbReference type="ARBA" id="ARBA00009387"/>
    </source>
</evidence>